<name>A0A1I6K1C5_9EURY</name>
<dbReference type="OrthoDB" id="313565at2157"/>
<dbReference type="PANTHER" id="PTHR43471:SF1">
    <property type="entry name" value="ABC TRANSPORTER PERMEASE PROTEIN NOSY-RELATED"/>
    <property type="match status" value="1"/>
</dbReference>
<feature type="transmembrane region" description="Helical" evidence="2">
    <location>
        <begin position="281"/>
        <end position="302"/>
    </location>
</feature>
<proteinExistence type="predicted"/>
<reference evidence="3 4" key="1">
    <citation type="submission" date="2016-10" db="EMBL/GenBank/DDBJ databases">
        <authorList>
            <person name="de Groot N.N."/>
        </authorList>
    </citation>
    <scope>NUCLEOTIDE SEQUENCE [LARGE SCALE GENOMIC DNA]</scope>
    <source>
        <strain evidence="3 4">CGMCC 1.10457</strain>
    </source>
</reference>
<evidence type="ECO:0000256" key="2">
    <source>
        <dbReference type="SAM" id="Phobius"/>
    </source>
</evidence>
<keyword evidence="2" id="KW-0812">Transmembrane</keyword>
<keyword evidence="2" id="KW-1133">Transmembrane helix</keyword>
<keyword evidence="2" id="KW-0472">Membrane</keyword>
<evidence type="ECO:0000313" key="4">
    <source>
        <dbReference type="Proteomes" id="UP000199062"/>
    </source>
</evidence>
<dbReference type="EMBL" id="FOZK01000001">
    <property type="protein sequence ID" value="SFR85055.1"/>
    <property type="molecule type" value="Genomic_DNA"/>
</dbReference>
<evidence type="ECO:0000256" key="1">
    <source>
        <dbReference type="SAM" id="MobiDB-lite"/>
    </source>
</evidence>
<dbReference type="GO" id="GO:0140359">
    <property type="term" value="F:ABC-type transporter activity"/>
    <property type="evidence" value="ECO:0007669"/>
    <property type="project" value="InterPro"/>
</dbReference>
<feature type="transmembrane region" description="Helical" evidence="2">
    <location>
        <begin position="61"/>
        <end position="81"/>
    </location>
</feature>
<dbReference type="Proteomes" id="UP000199062">
    <property type="component" value="Unassembled WGS sequence"/>
</dbReference>
<dbReference type="RefSeq" id="WP_089812716.1">
    <property type="nucleotide sequence ID" value="NZ_FOZK01000001.1"/>
</dbReference>
<feature type="transmembrane region" description="Helical" evidence="2">
    <location>
        <begin position="93"/>
        <end position="117"/>
    </location>
</feature>
<dbReference type="STRING" id="767519.SAMN05216559_0026"/>
<feature type="compositionally biased region" description="Low complexity" evidence="1">
    <location>
        <begin position="14"/>
        <end position="32"/>
    </location>
</feature>
<sequence length="311" mass="31066">MTEPQSDPQTDGGATVTAATATNSESESATASGLRTRAALATRQVGSLAATEIRLGLRRRWAVILVGLFAAFGMLVLTFAGSAPGPAGFERTAASLAMLAVYVVPLTALAYGYDAVVGPAESGWMEVLSALPVTRTRILAGTALGRGVVLVGGVALGFLIPGGILVSEYGPSTVPALATLLLAAAALGLAFLAVAVALSTLVREKTHALGAALLAWVWFVLVHDLLALGVVAAFDLSAGAVTALVLANPTSVYRVLVLGELGAGGTGGFASVLSAAGLSTGLLAVTLAAWVAVPLVAAAVLVRWRGTIAAT</sequence>
<protein>
    <submittedName>
        <fullName evidence="3">Cu-processing system permease protein</fullName>
    </submittedName>
</protein>
<gene>
    <name evidence="3" type="ORF">SAMN05216559_0026</name>
</gene>
<accession>A0A1I6K1C5</accession>
<keyword evidence="4" id="KW-1185">Reference proteome</keyword>
<feature type="transmembrane region" description="Helical" evidence="2">
    <location>
        <begin position="180"/>
        <end position="201"/>
    </location>
</feature>
<dbReference type="AlphaFoldDB" id="A0A1I6K1C5"/>
<feature type="transmembrane region" description="Helical" evidence="2">
    <location>
        <begin position="138"/>
        <end position="160"/>
    </location>
</feature>
<dbReference type="Pfam" id="PF12679">
    <property type="entry name" value="ABC2_membrane_2"/>
    <property type="match status" value="1"/>
</dbReference>
<dbReference type="PANTHER" id="PTHR43471">
    <property type="entry name" value="ABC TRANSPORTER PERMEASE"/>
    <property type="match status" value="1"/>
</dbReference>
<evidence type="ECO:0000313" key="3">
    <source>
        <dbReference type="EMBL" id="SFR85055.1"/>
    </source>
</evidence>
<dbReference type="GO" id="GO:0005886">
    <property type="term" value="C:plasma membrane"/>
    <property type="evidence" value="ECO:0007669"/>
    <property type="project" value="UniProtKB-SubCell"/>
</dbReference>
<feature type="region of interest" description="Disordered" evidence="1">
    <location>
        <begin position="1"/>
        <end position="33"/>
    </location>
</feature>
<organism evidence="3 4">
    <name type="scientific">Halomicrobium zhouii</name>
    <dbReference type="NCBI Taxonomy" id="767519"/>
    <lineage>
        <taxon>Archaea</taxon>
        <taxon>Methanobacteriati</taxon>
        <taxon>Methanobacteriota</taxon>
        <taxon>Stenosarchaea group</taxon>
        <taxon>Halobacteria</taxon>
        <taxon>Halobacteriales</taxon>
        <taxon>Haloarculaceae</taxon>
        <taxon>Halomicrobium</taxon>
    </lineage>
</organism>